<dbReference type="InterPro" id="IPR036812">
    <property type="entry name" value="NAD(P)_OxRdtase_dom_sf"/>
</dbReference>
<comment type="similarity">
    <text evidence="3">Belongs to the aldo/keto reductase family. Aldo/keto reductase 2 subfamily.</text>
</comment>
<sequence length="347" mass="39307">MMKYTRIPHTDIRISKICLGTMTWGRQNTEEEAHEQMDYALDQGVNFFDTAELYPIPAKKELYAVTEEFIGNWFKKTGNRDKVVLGSKIAGKGHAATHIRSTGFSKESIISAVEGSLQRLQTDYIDLYQLHWPERNTNYFGQRGFNAHIIDGWEDNIHQVLETLRDLIAEGKIRHVGLSNETPWGTMRFLEESKVHRSLPRMLTIQNPYNLLNRLFEVGLSEISTREKIGLLAYSPMAFGVLSGKYLTEIPPRKARVSLFPNYNRYSGETATQATEKYAQLAQEHGLSLAQMSLAFVNTRPFLTSNIIGATSMEQLEENIESIDVDLSDEVLEGIEAIHNAIPNPAP</sequence>
<dbReference type="EMBL" id="FRAT01000001">
    <property type="protein sequence ID" value="SHK10647.1"/>
    <property type="molecule type" value="Genomic_DNA"/>
</dbReference>
<dbReference type="PANTHER" id="PTHR43364">
    <property type="entry name" value="NADH-SPECIFIC METHYLGLYOXAL REDUCTASE-RELATED"/>
    <property type="match status" value="1"/>
</dbReference>
<dbReference type="CDD" id="cd19094">
    <property type="entry name" value="AKR_Tas-like"/>
    <property type="match status" value="1"/>
</dbReference>
<dbReference type="InterPro" id="IPR023210">
    <property type="entry name" value="NADP_OxRdtase_dom"/>
</dbReference>
<dbReference type="FunFam" id="3.20.20.100:FF:000005">
    <property type="entry name" value="NADP(H)-dependent aldo-keto reductase"/>
    <property type="match status" value="1"/>
</dbReference>
<evidence type="ECO:0000259" key="5">
    <source>
        <dbReference type="Pfam" id="PF00248"/>
    </source>
</evidence>
<keyword evidence="2" id="KW-0560">Oxidoreductase</keyword>
<keyword evidence="9" id="KW-1185">Reference proteome</keyword>
<dbReference type="EMBL" id="FOKU01000001">
    <property type="protein sequence ID" value="SFB67635.1"/>
    <property type="molecule type" value="Genomic_DNA"/>
</dbReference>
<evidence type="ECO:0000313" key="7">
    <source>
        <dbReference type="EMBL" id="SHK10647.1"/>
    </source>
</evidence>
<proteinExistence type="inferred from homology"/>
<evidence type="ECO:0000256" key="2">
    <source>
        <dbReference type="ARBA" id="ARBA00023002"/>
    </source>
</evidence>
<dbReference type="Pfam" id="PF00248">
    <property type="entry name" value="Aldo_ket_red"/>
    <property type="match status" value="1"/>
</dbReference>
<protein>
    <recommendedName>
        <fullName evidence="4">Protein tas</fullName>
    </recommendedName>
</protein>
<evidence type="ECO:0000313" key="6">
    <source>
        <dbReference type="EMBL" id="SFB67635.1"/>
    </source>
</evidence>
<evidence type="ECO:0000256" key="3">
    <source>
        <dbReference type="ARBA" id="ARBA00038157"/>
    </source>
</evidence>
<reference evidence="7 8" key="1">
    <citation type="submission" date="2016-11" db="EMBL/GenBank/DDBJ databases">
        <authorList>
            <person name="Varghese N."/>
            <person name="Submissions S."/>
        </authorList>
    </citation>
    <scope>NUCLEOTIDE SEQUENCE [LARGE SCALE GENOMIC DNA]</scope>
    <source>
        <strain evidence="7 8">CGMCC 1.12174</strain>
        <strain evidence="6 9">DSM 26351</strain>
    </source>
</reference>
<name>A0A1M6PRT1_9FLAO</name>
<dbReference type="GO" id="GO:0016491">
    <property type="term" value="F:oxidoreductase activity"/>
    <property type="evidence" value="ECO:0007669"/>
    <property type="project" value="UniProtKB-KW"/>
</dbReference>
<dbReference type="PANTHER" id="PTHR43364:SF4">
    <property type="entry name" value="NAD(P)-LINKED OXIDOREDUCTASE SUPERFAMILY PROTEIN"/>
    <property type="match status" value="1"/>
</dbReference>
<organism evidence="7 8">
    <name type="scientific">Flagellimonas taeanensis</name>
    <dbReference type="NCBI Taxonomy" id="1005926"/>
    <lineage>
        <taxon>Bacteria</taxon>
        <taxon>Pseudomonadati</taxon>
        <taxon>Bacteroidota</taxon>
        <taxon>Flavobacteriia</taxon>
        <taxon>Flavobacteriales</taxon>
        <taxon>Flavobacteriaceae</taxon>
        <taxon>Flagellimonas</taxon>
    </lineage>
</organism>
<evidence type="ECO:0000256" key="1">
    <source>
        <dbReference type="ARBA" id="ARBA00022857"/>
    </source>
</evidence>
<evidence type="ECO:0000313" key="9">
    <source>
        <dbReference type="Proteomes" id="UP000198940"/>
    </source>
</evidence>
<evidence type="ECO:0000313" key="8">
    <source>
        <dbReference type="Proteomes" id="UP000184031"/>
    </source>
</evidence>
<dbReference type="Proteomes" id="UP000198940">
    <property type="component" value="Unassembled WGS sequence"/>
</dbReference>
<dbReference type="SUPFAM" id="SSF51430">
    <property type="entry name" value="NAD(P)-linked oxidoreductase"/>
    <property type="match status" value="1"/>
</dbReference>
<feature type="domain" description="NADP-dependent oxidoreductase" evidence="5">
    <location>
        <begin position="16"/>
        <end position="338"/>
    </location>
</feature>
<comment type="caution">
    <text evidence="7">The sequence shown here is derived from an EMBL/GenBank/DDBJ whole genome shotgun (WGS) entry which is preliminary data.</text>
</comment>
<evidence type="ECO:0000256" key="4">
    <source>
        <dbReference type="ARBA" id="ARBA00070119"/>
    </source>
</evidence>
<gene>
    <name evidence="6" type="ORF">SAMN04487891_101286</name>
    <name evidence="7" type="ORF">SAMN05216293_0289</name>
</gene>
<dbReference type="Proteomes" id="UP000184031">
    <property type="component" value="Unassembled WGS sequence"/>
</dbReference>
<dbReference type="AlphaFoldDB" id="A0A1M6PRT1"/>
<keyword evidence="1" id="KW-0521">NADP</keyword>
<accession>A0A1M6PRT1</accession>
<dbReference type="InterPro" id="IPR050523">
    <property type="entry name" value="AKR_Detox_Biosynth"/>
</dbReference>
<dbReference type="Gene3D" id="3.20.20.100">
    <property type="entry name" value="NADP-dependent oxidoreductase domain"/>
    <property type="match status" value="1"/>
</dbReference>
<dbReference type="STRING" id="1055723.SAMN05216293_0289"/>